<evidence type="ECO:0000313" key="2">
    <source>
        <dbReference type="EMBL" id="AKS31407.1"/>
    </source>
</evidence>
<dbReference type="PATRIC" id="fig|134601.6.peg.1121"/>
<feature type="transmembrane region" description="Helical" evidence="1">
    <location>
        <begin position="54"/>
        <end position="72"/>
    </location>
</feature>
<sequence>MSTSQAIYKPLSMAISVAGGLLAGKVFSEIWQRVSRTDQEPPEPEDLSRSTREAIIAAAIHGLIVGVIRAGLARAQAKGFQAITDEELDNA</sequence>
<dbReference type="Proteomes" id="UP000062255">
    <property type="component" value="Chromosome"/>
</dbReference>
<keyword evidence="1" id="KW-0812">Transmembrane</keyword>
<dbReference type="STRING" id="134601.AFA91_05400"/>
<dbReference type="OrthoDB" id="5244650at2"/>
<keyword evidence="1" id="KW-1133">Transmembrane helix</keyword>
<proteinExistence type="predicted"/>
<dbReference type="InterPro" id="IPR025329">
    <property type="entry name" value="DUF4235"/>
</dbReference>
<dbReference type="RefSeq" id="WP_049743813.1">
    <property type="nucleotide sequence ID" value="NZ_CP012150.1"/>
</dbReference>
<name>A0A0K0X227_MYCGD</name>
<dbReference type="KEGG" id="mgo:AFA91_05400"/>
<protein>
    <submittedName>
        <fullName evidence="2">Membrane protein</fullName>
    </submittedName>
</protein>
<accession>A0A0K0X227</accession>
<dbReference type="AlphaFoldDB" id="A0A0K0X227"/>
<dbReference type="Pfam" id="PF14019">
    <property type="entry name" value="DUF4235"/>
    <property type="match status" value="1"/>
</dbReference>
<reference evidence="2 3" key="1">
    <citation type="submission" date="2015-07" db="EMBL/GenBank/DDBJ databases">
        <title>Complete genome sequence of Mycobacterium goodii X7B, a facultative thermophilic biodesulfurizing bacterium.</title>
        <authorList>
            <person name="Yu B."/>
            <person name="Li F."/>
            <person name="Xu P."/>
        </authorList>
    </citation>
    <scope>NUCLEOTIDE SEQUENCE [LARGE SCALE GENOMIC DNA]</scope>
    <source>
        <strain evidence="2 3">X7B</strain>
    </source>
</reference>
<organism evidence="2 3">
    <name type="scientific">Mycolicibacterium goodii</name>
    <name type="common">Mycobacterium goodii</name>
    <dbReference type="NCBI Taxonomy" id="134601"/>
    <lineage>
        <taxon>Bacteria</taxon>
        <taxon>Bacillati</taxon>
        <taxon>Actinomycetota</taxon>
        <taxon>Actinomycetes</taxon>
        <taxon>Mycobacteriales</taxon>
        <taxon>Mycobacteriaceae</taxon>
        <taxon>Mycolicibacterium</taxon>
    </lineage>
</organism>
<dbReference type="EMBL" id="CP012150">
    <property type="protein sequence ID" value="AKS31407.1"/>
    <property type="molecule type" value="Genomic_DNA"/>
</dbReference>
<keyword evidence="1" id="KW-0472">Membrane</keyword>
<evidence type="ECO:0000256" key="1">
    <source>
        <dbReference type="SAM" id="Phobius"/>
    </source>
</evidence>
<evidence type="ECO:0000313" key="3">
    <source>
        <dbReference type="Proteomes" id="UP000062255"/>
    </source>
</evidence>
<gene>
    <name evidence="2" type="ORF">AFA91_05400</name>
</gene>